<name>A0A7C9TKM3_9BURK</name>
<keyword evidence="1" id="KW-0472">Membrane</keyword>
<evidence type="ECO:0000313" key="3">
    <source>
        <dbReference type="Proteomes" id="UP000484255"/>
    </source>
</evidence>
<evidence type="ECO:0000313" key="2">
    <source>
        <dbReference type="EMBL" id="NDY91864.1"/>
    </source>
</evidence>
<organism evidence="2 3">
    <name type="scientific">Ideonella livida</name>
    <dbReference type="NCBI Taxonomy" id="2707176"/>
    <lineage>
        <taxon>Bacteria</taxon>
        <taxon>Pseudomonadati</taxon>
        <taxon>Pseudomonadota</taxon>
        <taxon>Betaproteobacteria</taxon>
        <taxon>Burkholderiales</taxon>
        <taxon>Sphaerotilaceae</taxon>
        <taxon>Ideonella</taxon>
    </lineage>
</organism>
<keyword evidence="1" id="KW-1133">Transmembrane helix</keyword>
<evidence type="ECO:0008006" key="4">
    <source>
        <dbReference type="Google" id="ProtNLM"/>
    </source>
</evidence>
<dbReference type="EMBL" id="JAAGOH010000012">
    <property type="protein sequence ID" value="NDY91864.1"/>
    <property type="molecule type" value="Genomic_DNA"/>
</dbReference>
<feature type="transmembrane region" description="Helical" evidence="1">
    <location>
        <begin position="102"/>
        <end position="121"/>
    </location>
</feature>
<protein>
    <recommendedName>
        <fullName evidence="4">DUF1453 domain-containing protein</fullName>
    </recommendedName>
</protein>
<keyword evidence="3" id="KW-1185">Reference proteome</keyword>
<feature type="transmembrane region" description="Helical" evidence="1">
    <location>
        <begin position="62"/>
        <end position="81"/>
    </location>
</feature>
<dbReference type="InterPro" id="IPR046730">
    <property type="entry name" value="DUF6622"/>
</dbReference>
<feature type="transmembrane region" description="Helical" evidence="1">
    <location>
        <begin position="6"/>
        <end position="23"/>
    </location>
</feature>
<accession>A0A7C9TKM3</accession>
<evidence type="ECO:0000256" key="1">
    <source>
        <dbReference type="SAM" id="Phobius"/>
    </source>
</evidence>
<reference evidence="2 3" key="1">
    <citation type="submission" date="2020-02" db="EMBL/GenBank/DDBJ databases">
        <title>Ideonella bacterium strain TBM-1.</title>
        <authorList>
            <person name="Chen W.-M."/>
        </authorList>
    </citation>
    <scope>NUCLEOTIDE SEQUENCE [LARGE SCALE GENOMIC DNA]</scope>
    <source>
        <strain evidence="2 3">TBM-1</strain>
    </source>
</reference>
<dbReference type="AlphaFoldDB" id="A0A7C9TKM3"/>
<comment type="caution">
    <text evidence="2">The sequence shown here is derived from an EMBL/GenBank/DDBJ whole genome shotgun (WGS) entry which is preliminary data.</text>
</comment>
<keyword evidence="1" id="KW-0812">Transmembrane</keyword>
<sequence length="173" mass="17586">MTPASHLPLWVPVLLAVLLVVGWQQSQPRQVKPKALVVVAAVMAGLSLRSVMTVLGVEPLVLALWLGGYGLAVAAGARYFGAQGWVARGEGSALRVHVPGSWVPMGLIVAIFAANTGLNVARALHLPLLQDALAAGVVAAVVGVLSGGFGARALAVLRCAQAGRQEPGLPAAA</sequence>
<gene>
    <name evidence="2" type="ORF">G3A44_11770</name>
</gene>
<dbReference type="Proteomes" id="UP000484255">
    <property type="component" value="Unassembled WGS sequence"/>
</dbReference>
<dbReference type="Pfam" id="PF20327">
    <property type="entry name" value="DUF6622"/>
    <property type="match status" value="1"/>
</dbReference>
<dbReference type="RefSeq" id="WP_163457714.1">
    <property type="nucleotide sequence ID" value="NZ_JAAGOH010000012.1"/>
</dbReference>
<feature type="transmembrane region" description="Helical" evidence="1">
    <location>
        <begin position="133"/>
        <end position="155"/>
    </location>
</feature>
<feature type="transmembrane region" description="Helical" evidence="1">
    <location>
        <begin position="35"/>
        <end position="56"/>
    </location>
</feature>
<proteinExistence type="predicted"/>